<keyword evidence="1" id="KW-0175">Coiled coil</keyword>
<accession>A0AAP0S173</accession>
<reference evidence="2 3" key="1">
    <citation type="journal article" date="2024" name="Plant J.">
        <title>Genome sequences and population genomics reveal climatic adaptation and genomic divergence between two closely related sweetgum species.</title>
        <authorList>
            <person name="Xu W.Q."/>
            <person name="Ren C.Q."/>
            <person name="Zhang X.Y."/>
            <person name="Comes H.P."/>
            <person name="Liu X.H."/>
            <person name="Li Y.G."/>
            <person name="Kettle C.J."/>
            <person name="Jalonen R."/>
            <person name="Gaisberger H."/>
            <person name="Ma Y.Z."/>
            <person name="Qiu Y.X."/>
        </authorList>
    </citation>
    <scope>NUCLEOTIDE SEQUENCE [LARGE SCALE GENOMIC DNA]</scope>
    <source>
        <strain evidence="2">Hangzhou</strain>
    </source>
</reference>
<evidence type="ECO:0000313" key="3">
    <source>
        <dbReference type="Proteomes" id="UP001415857"/>
    </source>
</evidence>
<proteinExistence type="predicted"/>
<feature type="coiled-coil region" evidence="1">
    <location>
        <begin position="234"/>
        <end position="275"/>
    </location>
</feature>
<dbReference type="AlphaFoldDB" id="A0AAP0S173"/>
<name>A0AAP0S173_LIQFO</name>
<dbReference type="EMBL" id="JBBPBK010000005">
    <property type="protein sequence ID" value="KAK9285601.1"/>
    <property type="molecule type" value="Genomic_DNA"/>
</dbReference>
<organism evidence="2 3">
    <name type="scientific">Liquidambar formosana</name>
    <name type="common">Formosan gum</name>
    <dbReference type="NCBI Taxonomy" id="63359"/>
    <lineage>
        <taxon>Eukaryota</taxon>
        <taxon>Viridiplantae</taxon>
        <taxon>Streptophyta</taxon>
        <taxon>Embryophyta</taxon>
        <taxon>Tracheophyta</taxon>
        <taxon>Spermatophyta</taxon>
        <taxon>Magnoliopsida</taxon>
        <taxon>eudicotyledons</taxon>
        <taxon>Gunneridae</taxon>
        <taxon>Pentapetalae</taxon>
        <taxon>Saxifragales</taxon>
        <taxon>Altingiaceae</taxon>
        <taxon>Liquidambar</taxon>
    </lineage>
</organism>
<dbReference type="Proteomes" id="UP001415857">
    <property type="component" value="Unassembled WGS sequence"/>
</dbReference>
<keyword evidence="3" id="KW-1185">Reference proteome</keyword>
<gene>
    <name evidence="2" type="ORF">L1049_024796</name>
</gene>
<evidence type="ECO:0000313" key="2">
    <source>
        <dbReference type="EMBL" id="KAK9285601.1"/>
    </source>
</evidence>
<comment type="caution">
    <text evidence="2">The sequence shown here is derived from an EMBL/GenBank/DDBJ whole genome shotgun (WGS) entry which is preliminary data.</text>
</comment>
<sequence length="321" mass="36130">MTRFDLKQASGIIVLNFPEPVIPMPSLFSVYDLLSIFTQTYTCNSLIGPQEVEPQYKKHLDMDQAGDKIMRDLIAQIHSPPSIKEPPISTRAQRVKPILAKDDLDTLFARMEVAVSSATITSTSHTGSGVVEQTSGGTEEIEQAKAVLERCLALEFSQIFESKVKAQFILALSVLSSATSEFSSAQNESIHRLWGQNTLTLNLHHSQKEFAECNKFLDRKDVLYDELKKFNDSNSTIMAQLQKLSAEKEQLMTKLTEIEATQAKLMENRKQLGEQAKTTMADWKQLNNDSAEMNMRKKIAEDHILQVSTVWSSFKVLFPLV</sequence>
<evidence type="ECO:0000256" key="1">
    <source>
        <dbReference type="SAM" id="Coils"/>
    </source>
</evidence>
<protein>
    <submittedName>
        <fullName evidence="2">Uncharacterized protein</fullName>
    </submittedName>
</protein>